<name>A0A853ZW92_9PSED</name>
<dbReference type="GO" id="GO:0005737">
    <property type="term" value="C:cytoplasm"/>
    <property type="evidence" value="ECO:0007669"/>
    <property type="project" value="InterPro"/>
</dbReference>
<evidence type="ECO:0000256" key="10">
    <source>
        <dbReference type="HAMAP-Rule" id="MF_00575"/>
    </source>
</evidence>
<evidence type="ECO:0000256" key="5">
    <source>
        <dbReference type="ARBA" id="ARBA00022723"/>
    </source>
</evidence>
<gene>
    <name evidence="10" type="primary">lpxH</name>
    <name evidence="12" type="ORF">BOH74_12580</name>
</gene>
<dbReference type="InterPro" id="IPR010138">
    <property type="entry name" value="UDP-diacylglucosamine_Hdrlase"/>
</dbReference>
<sequence length="250" mass="28692">MILLISDLHLEEERPDITRAFLDFLTGRARSAQALYILGDFFEAWIGDDAMTPYQRSICEALRTLSDSGTQIFLMHGNRDFLLGQAFCKAAGCTLIKDPTVVDFYGEPVLLMHGDSLCTRDESYMRLRRYLRNPVIMWILRHLPLSTRHKLARKLRSESRAQTRMKANDIVDVTPEEVPRVMAHHGVRTLIHGHTHRPAIHKLQIGEQAARRIVLGDWDKQGWALQVDEQGMQLAPFDFATAPLLQHREQ</sequence>
<evidence type="ECO:0000313" key="12">
    <source>
        <dbReference type="EMBL" id="OKA24120.1"/>
    </source>
</evidence>
<keyword evidence="2 10" id="KW-0444">Lipid biosynthesis</keyword>
<reference evidence="12 13" key="1">
    <citation type="submission" date="2016-11" db="EMBL/GenBank/DDBJ databases">
        <title>Draft genome of Pseudomonas versuta A4R1.12.</title>
        <authorList>
            <person name="See-Too W.-S."/>
        </authorList>
    </citation>
    <scope>NUCLEOTIDE SEQUENCE [LARGE SCALE GENOMIC DNA]</scope>
    <source>
        <strain evidence="12 13">A4R1.12</strain>
    </source>
</reference>
<dbReference type="GO" id="GO:0019897">
    <property type="term" value="C:extrinsic component of plasma membrane"/>
    <property type="evidence" value="ECO:0007669"/>
    <property type="project" value="UniProtKB-UniRule"/>
</dbReference>
<feature type="binding site" evidence="10">
    <location>
        <position position="40"/>
    </location>
    <ligand>
        <name>Mn(2+)</name>
        <dbReference type="ChEBI" id="CHEBI:29035"/>
        <label>2</label>
    </ligand>
</feature>
<evidence type="ECO:0000256" key="1">
    <source>
        <dbReference type="ARBA" id="ARBA00022475"/>
    </source>
</evidence>
<keyword evidence="8 10" id="KW-0472">Membrane</keyword>
<dbReference type="AlphaFoldDB" id="A0A853ZW92"/>
<comment type="pathway">
    <text evidence="10">Glycolipid biosynthesis; lipid IV(A) biosynthesis; lipid IV(A) from (3R)-3-hydroxytetradecanoyl-[acyl-carrier-protein] and UDP-N-acetyl-alpha-D-glucosamine: step 4/6.</text>
</comment>
<feature type="binding site" evidence="10">
    <location>
        <position position="40"/>
    </location>
    <ligand>
        <name>Mn(2+)</name>
        <dbReference type="ChEBI" id="CHEBI:29035"/>
        <label>1</label>
    </ligand>
</feature>
<dbReference type="PANTHER" id="PTHR34990:SF1">
    <property type="entry name" value="UDP-2,3-DIACYLGLUCOSAMINE HYDROLASE"/>
    <property type="match status" value="1"/>
</dbReference>
<proteinExistence type="inferred from homology"/>
<protein>
    <recommendedName>
        <fullName evidence="10">UDP-2,3-diacylglucosamine hydrolase</fullName>
        <ecNumber evidence="10">3.6.1.54</ecNumber>
    </recommendedName>
    <alternativeName>
        <fullName evidence="10">UDP-2,3-diacylglucosamine diphosphatase</fullName>
    </alternativeName>
</protein>
<feature type="binding site" evidence="10">
    <location>
        <position position="159"/>
    </location>
    <ligand>
        <name>substrate</name>
    </ligand>
</feature>
<dbReference type="Pfam" id="PF00149">
    <property type="entry name" value="Metallophos"/>
    <property type="match status" value="1"/>
</dbReference>
<dbReference type="NCBIfam" id="NF003743">
    <property type="entry name" value="PRK05340.1"/>
    <property type="match status" value="1"/>
</dbReference>
<organism evidence="12 13">
    <name type="scientific">Pseudomonas versuta</name>
    <dbReference type="NCBI Taxonomy" id="1788301"/>
    <lineage>
        <taxon>Bacteria</taxon>
        <taxon>Pseudomonadati</taxon>
        <taxon>Pseudomonadota</taxon>
        <taxon>Gammaproteobacteria</taxon>
        <taxon>Pseudomonadales</taxon>
        <taxon>Pseudomonadaceae</taxon>
        <taxon>Pseudomonas</taxon>
    </lineage>
</organism>
<dbReference type="EC" id="3.6.1.54" evidence="10"/>
<dbReference type="EMBL" id="MPJD01000018">
    <property type="protein sequence ID" value="OKA24120.1"/>
    <property type="molecule type" value="Genomic_DNA"/>
</dbReference>
<feature type="binding site" evidence="10">
    <location>
        <position position="113"/>
    </location>
    <ligand>
        <name>Mn(2+)</name>
        <dbReference type="ChEBI" id="CHEBI:29035"/>
        <label>2</label>
    </ligand>
</feature>
<dbReference type="UniPathway" id="UPA00359">
    <property type="reaction ID" value="UER00480"/>
</dbReference>
<dbReference type="InterPro" id="IPR043461">
    <property type="entry name" value="LpxH-like"/>
</dbReference>
<dbReference type="Gene3D" id="3.60.21.10">
    <property type="match status" value="1"/>
</dbReference>
<feature type="binding site" evidence="10">
    <location>
        <position position="7"/>
    </location>
    <ligand>
        <name>Mn(2+)</name>
        <dbReference type="ChEBI" id="CHEBI:29035"/>
        <label>1</label>
    </ligand>
</feature>
<feature type="binding site" evidence="10">
    <location>
        <position position="166"/>
    </location>
    <ligand>
        <name>substrate</name>
    </ligand>
</feature>
<evidence type="ECO:0000256" key="9">
    <source>
        <dbReference type="ARBA" id="ARBA00023211"/>
    </source>
</evidence>
<evidence type="ECO:0000256" key="2">
    <source>
        <dbReference type="ARBA" id="ARBA00022516"/>
    </source>
</evidence>
<dbReference type="Proteomes" id="UP000185990">
    <property type="component" value="Unassembled WGS sequence"/>
</dbReference>
<feature type="binding site" evidence="10">
    <location>
        <position position="121"/>
    </location>
    <ligand>
        <name>substrate</name>
    </ligand>
</feature>
<evidence type="ECO:0000256" key="6">
    <source>
        <dbReference type="ARBA" id="ARBA00022801"/>
    </source>
</evidence>
<keyword evidence="3 10" id="KW-0997">Cell inner membrane</keyword>
<dbReference type="InterPro" id="IPR029052">
    <property type="entry name" value="Metallo-depent_PP-like"/>
</dbReference>
<evidence type="ECO:0000256" key="8">
    <source>
        <dbReference type="ARBA" id="ARBA00023136"/>
    </source>
</evidence>
<feature type="binding site" evidence="10">
    <location>
        <position position="196"/>
    </location>
    <ligand>
        <name>Mn(2+)</name>
        <dbReference type="ChEBI" id="CHEBI:29035"/>
        <label>1</label>
    </ligand>
</feature>
<evidence type="ECO:0000256" key="4">
    <source>
        <dbReference type="ARBA" id="ARBA00022556"/>
    </source>
</evidence>
<dbReference type="CDD" id="cd07398">
    <property type="entry name" value="MPP_YbbF-LpxH"/>
    <property type="match status" value="1"/>
</dbReference>
<feature type="binding site" evidence="10">
    <location>
        <position position="194"/>
    </location>
    <ligand>
        <name>Mn(2+)</name>
        <dbReference type="ChEBI" id="CHEBI:29035"/>
        <label>2</label>
    </ligand>
</feature>
<feature type="binding site" evidence="10">
    <location>
        <position position="9"/>
    </location>
    <ligand>
        <name>Mn(2+)</name>
        <dbReference type="ChEBI" id="CHEBI:29035"/>
        <label>1</label>
    </ligand>
</feature>
<comment type="cofactor">
    <cofactor evidence="10">
        <name>Mn(2+)</name>
        <dbReference type="ChEBI" id="CHEBI:29035"/>
    </cofactor>
    <text evidence="10">Binds 2 Mn(2+) ions per subunit in a binuclear metal center.</text>
</comment>
<dbReference type="GO" id="GO:0030145">
    <property type="term" value="F:manganese ion binding"/>
    <property type="evidence" value="ECO:0007669"/>
    <property type="project" value="UniProtKB-UniRule"/>
</dbReference>
<keyword evidence="5 10" id="KW-0479">Metal-binding</keyword>
<keyword evidence="6 10" id="KW-0378">Hydrolase</keyword>
<feature type="binding site" evidence="10">
    <location>
        <position position="163"/>
    </location>
    <ligand>
        <name>substrate</name>
    </ligand>
</feature>
<evidence type="ECO:0000256" key="7">
    <source>
        <dbReference type="ARBA" id="ARBA00023098"/>
    </source>
</evidence>
<evidence type="ECO:0000313" key="13">
    <source>
        <dbReference type="Proteomes" id="UP000185990"/>
    </source>
</evidence>
<feature type="binding site" evidence="10">
    <location>
        <begin position="78"/>
        <end position="79"/>
    </location>
    <ligand>
        <name>substrate</name>
    </ligand>
</feature>
<comment type="caution">
    <text evidence="12">The sequence shown here is derived from an EMBL/GenBank/DDBJ whole genome shotgun (WGS) entry which is preliminary data.</text>
</comment>
<dbReference type="GO" id="GO:0009245">
    <property type="term" value="P:lipid A biosynthetic process"/>
    <property type="evidence" value="ECO:0007669"/>
    <property type="project" value="UniProtKB-UniRule"/>
</dbReference>
<comment type="similarity">
    <text evidence="10">Belongs to the LpxH family.</text>
</comment>
<keyword evidence="4 10" id="KW-0441">Lipid A biosynthesis</keyword>
<dbReference type="NCBIfam" id="TIGR01854">
    <property type="entry name" value="lipid_A_lpxH"/>
    <property type="match status" value="1"/>
</dbReference>
<dbReference type="HAMAP" id="MF_00575">
    <property type="entry name" value="LpxH"/>
    <property type="match status" value="1"/>
</dbReference>
<feature type="binding site" evidence="10">
    <location>
        <position position="78"/>
    </location>
    <ligand>
        <name>Mn(2+)</name>
        <dbReference type="ChEBI" id="CHEBI:29035"/>
        <label>2</label>
    </ligand>
</feature>
<comment type="function">
    <text evidence="10">Hydrolyzes the pyrophosphate bond of UDP-2,3-diacylglucosamine to yield 2,3-diacylglucosamine 1-phosphate (lipid X) and UMP by catalyzing the attack of water at the alpha-P atom. Involved in the biosynthesis of lipid A, a phosphorylated glycolipid that anchors the lipopolysaccharide to the outer membrane of the cell.</text>
</comment>
<comment type="catalytic activity">
    <reaction evidence="10">
        <text>UDP-2-N,3-O-bis[(3R)-3-hydroxytetradecanoyl]-alpha-D-glucosamine + H2O = 2-N,3-O-bis[(3R)-3-hydroxytetradecanoyl]-alpha-D-glucosaminyl 1-phosphate + UMP + 2 H(+)</text>
        <dbReference type="Rhea" id="RHEA:25213"/>
        <dbReference type="ChEBI" id="CHEBI:15377"/>
        <dbReference type="ChEBI" id="CHEBI:15378"/>
        <dbReference type="ChEBI" id="CHEBI:57865"/>
        <dbReference type="ChEBI" id="CHEBI:57957"/>
        <dbReference type="ChEBI" id="CHEBI:78847"/>
        <dbReference type="EC" id="3.6.1.54"/>
    </reaction>
</comment>
<feature type="binding site" evidence="10">
    <location>
        <position position="194"/>
    </location>
    <ligand>
        <name>substrate</name>
    </ligand>
</feature>
<keyword evidence="7 10" id="KW-0443">Lipid metabolism</keyword>
<keyword evidence="1 10" id="KW-1003">Cell membrane</keyword>
<dbReference type="InterPro" id="IPR004843">
    <property type="entry name" value="Calcineurin-like_PHP"/>
</dbReference>
<comment type="subcellular location">
    <subcellularLocation>
        <location evidence="10">Cell inner membrane</location>
        <topology evidence="10">Peripheral membrane protein</topology>
        <orientation evidence="10">Cytoplasmic side</orientation>
    </subcellularLocation>
</comment>
<dbReference type="PANTHER" id="PTHR34990">
    <property type="entry name" value="UDP-2,3-DIACYLGLUCOSAMINE HYDROLASE-RELATED"/>
    <property type="match status" value="1"/>
</dbReference>
<keyword evidence="9 10" id="KW-0464">Manganese</keyword>
<dbReference type="SUPFAM" id="SSF56300">
    <property type="entry name" value="Metallo-dependent phosphatases"/>
    <property type="match status" value="1"/>
</dbReference>
<accession>A0A853ZW92</accession>
<dbReference type="GO" id="GO:0008758">
    <property type="term" value="F:UDP-2,3-diacylglucosamine hydrolase activity"/>
    <property type="evidence" value="ECO:0007669"/>
    <property type="project" value="UniProtKB-UniRule"/>
</dbReference>
<feature type="domain" description="Calcineurin-like phosphoesterase" evidence="11">
    <location>
        <begin position="2"/>
        <end position="198"/>
    </location>
</feature>
<dbReference type="RefSeq" id="WP_073509735.1">
    <property type="nucleotide sequence ID" value="NZ_MPJD01000018.1"/>
</dbReference>
<evidence type="ECO:0000256" key="3">
    <source>
        <dbReference type="ARBA" id="ARBA00022519"/>
    </source>
</evidence>
<evidence type="ECO:0000259" key="11">
    <source>
        <dbReference type="Pfam" id="PF00149"/>
    </source>
</evidence>